<evidence type="ECO:0000259" key="3">
    <source>
        <dbReference type="SMART" id="SM00701"/>
    </source>
</evidence>
<dbReference type="InterPro" id="IPR002502">
    <property type="entry name" value="Amidase_domain"/>
</dbReference>
<reference evidence="5" key="1">
    <citation type="journal article" date="2019" name="Int. J. Syst. Evol. Microbiol.">
        <title>The Global Catalogue of Microorganisms (GCM) 10K type strain sequencing project: providing services to taxonomists for standard genome sequencing and annotation.</title>
        <authorList>
            <consortium name="The Broad Institute Genomics Platform"/>
            <consortium name="The Broad Institute Genome Sequencing Center for Infectious Disease"/>
            <person name="Wu L."/>
            <person name="Ma J."/>
        </authorList>
    </citation>
    <scope>NUCLEOTIDE SEQUENCE [LARGE SCALE GENOMIC DNA]</scope>
    <source>
        <strain evidence="5">JCM 16083</strain>
    </source>
</reference>
<dbReference type="Pfam" id="PF01510">
    <property type="entry name" value="Amidase_2"/>
    <property type="match status" value="1"/>
</dbReference>
<evidence type="ECO:0000256" key="1">
    <source>
        <dbReference type="ARBA" id="ARBA00007553"/>
    </source>
</evidence>
<keyword evidence="5" id="KW-1185">Reference proteome</keyword>
<dbReference type="RefSeq" id="WP_343790665.1">
    <property type="nucleotide sequence ID" value="NZ_BAAAFH010000022.1"/>
</dbReference>
<dbReference type="InterPro" id="IPR015510">
    <property type="entry name" value="PGRP"/>
</dbReference>
<protein>
    <recommendedName>
        <fullName evidence="3">Peptidoglycan recognition protein family domain-containing protein</fullName>
    </recommendedName>
</protein>
<organism evidence="4 5">
    <name type="scientific">Wandonia haliotis</name>
    <dbReference type="NCBI Taxonomy" id="574963"/>
    <lineage>
        <taxon>Bacteria</taxon>
        <taxon>Pseudomonadati</taxon>
        <taxon>Bacteroidota</taxon>
        <taxon>Flavobacteriia</taxon>
        <taxon>Flavobacteriales</taxon>
        <taxon>Crocinitomicaceae</taxon>
        <taxon>Wandonia</taxon>
    </lineage>
</organism>
<gene>
    <name evidence="4" type="ORF">GCM10009118_33040</name>
</gene>
<dbReference type="InterPro" id="IPR036505">
    <property type="entry name" value="Amidase/PGRP_sf"/>
</dbReference>
<keyword evidence="2" id="KW-0732">Signal</keyword>
<dbReference type="SUPFAM" id="SSF55846">
    <property type="entry name" value="N-acetylmuramoyl-L-alanine amidase-like"/>
    <property type="match status" value="1"/>
</dbReference>
<dbReference type="Pfam" id="PF18962">
    <property type="entry name" value="Por_Secre_tail"/>
    <property type="match status" value="1"/>
</dbReference>
<dbReference type="EMBL" id="BAAAFH010000022">
    <property type="protein sequence ID" value="GAA0876894.1"/>
    <property type="molecule type" value="Genomic_DNA"/>
</dbReference>
<proteinExistence type="inferred from homology"/>
<dbReference type="InterPro" id="IPR026444">
    <property type="entry name" value="Secre_tail"/>
</dbReference>
<dbReference type="NCBIfam" id="TIGR04183">
    <property type="entry name" value="Por_Secre_tail"/>
    <property type="match status" value="1"/>
</dbReference>
<dbReference type="Gene3D" id="2.60.120.560">
    <property type="entry name" value="Exo-inulinase, domain 1"/>
    <property type="match status" value="2"/>
</dbReference>
<accession>A0ABP3Y9Q3</accession>
<dbReference type="Proteomes" id="UP001501126">
    <property type="component" value="Unassembled WGS sequence"/>
</dbReference>
<dbReference type="CDD" id="cd06583">
    <property type="entry name" value="PGRP"/>
    <property type="match status" value="1"/>
</dbReference>
<dbReference type="PANTHER" id="PTHR11022">
    <property type="entry name" value="PEPTIDOGLYCAN RECOGNITION PROTEIN"/>
    <property type="match status" value="1"/>
</dbReference>
<dbReference type="SMART" id="SM00701">
    <property type="entry name" value="PGRP"/>
    <property type="match status" value="1"/>
</dbReference>
<evidence type="ECO:0000256" key="2">
    <source>
        <dbReference type="ARBA" id="ARBA00022729"/>
    </source>
</evidence>
<sequence>MITRVLLFFCFLISSGLYSQKLLHPVVADISDKMNCPAERYTATQLQADTEYRFELQTGSAFSCFGIGWKTEENTDIPASLFAFRYRTRLSGKEWSDWLSGDADFTPKEIPSGHYRTDAWFTHDATSHQEIEIVFSAPVPITEVILDIFDGNAFKESSIEGSVQVTKSTRAACPEFPSIITRSQWCGGSAPCGSVLAGYTPTTISPTHVVMHHGASPNTYTDGQAVVRSYWNYHVNSNGWSDIGYNYLIDKYGNLYQGRHNPNLPTTDVRAAHAGSANSGSIGINFLGNLDVSIATTAQLQKLYELLAWWFDYRGINILGSSGMTTQTNGWQIQPHFTTHNAIGSTSCPGSDMISRMQSIREATQAIIDNCSDNIPPSTVASTNYDWRGADFYVGFQDEDNANGSGIDERYVQVLHYNGNEWRAKASSGQFNDNFDNSIHSDWTISSGTWSIASNKILQSNQSTSNSNLYASLTQDNTQAYMYQWQMKLSGTGTNRRGGLHFFADNATLTNRGNSYLAWFRADDNAFQLYRVENDVLYTVVNTPVTINGNTTYDCTVTYDPATGAIRAFLNNELVGEYIDSNPFQSGQYISLRNGNSTMEADNLKVRTSRGDEIFVTVGASSGNQALYESPTPSQDACRINTVVKDVTNNWSAQYAKNIYIDWTPPQTQIGSTSTTASGDIVVNFTDSDNTNGSGVERRFYSVADYNGSQWRSNTNRGYFTESFDNHIHTDWTTHTGSWAVVSNKLVQSDESSNNTNIYASLNQTLSNRYLYSFDLTIDGTGTNRRAGFHYFCDDPDTENRGNSYFIWFRIESQRLEFYRVQNNVFSQEKVIPCNFAGGTTYKTDVVYDRITGETFVYLNNKLVGEWQDPNPISSGNYISFRSGHSKMTIDNFRTFRTRYPSATLTTGTMQSDIRYESISSPTGRVSSVVIDSAHNLSSVAQEDLFVTWSGFFLTAGEEEMAAFDVNIYPNPSSGDVTVEIHSDTPEEAALLLFDTKGTLVFEKQEAIRSGNNTILLPLESDLPKGMYYLIVQTPSKKMTFKLIRE</sequence>
<evidence type="ECO:0000313" key="4">
    <source>
        <dbReference type="EMBL" id="GAA0876894.1"/>
    </source>
</evidence>
<feature type="domain" description="Peptidoglycan recognition protein family" evidence="3">
    <location>
        <begin position="177"/>
        <end position="324"/>
    </location>
</feature>
<dbReference type="Gene3D" id="3.40.80.10">
    <property type="entry name" value="Peptidoglycan recognition protein-like"/>
    <property type="match status" value="1"/>
</dbReference>
<comment type="caution">
    <text evidence="4">The sequence shown here is derived from an EMBL/GenBank/DDBJ whole genome shotgun (WGS) entry which is preliminary data.</text>
</comment>
<evidence type="ECO:0000313" key="5">
    <source>
        <dbReference type="Proteomes" id="UP001501126"/>
    </source>
</evidence>
<comment type="similarity">
    <text evidence="1">Belongs to the N-acetylmuramoyl-L-alanine amidase 2 family.</text>
</comment>
<dbReference type="PANTHER" id="PTHR11022:SF41">
    <property type="entry name" value="PEPTIDOGLYCAN-RECOGNITION PROTEIN LC-RELATED"/>
    <property type="match status" value="1"/>
</dbReference>
<dbReference type="InterPro" id="IPR006619">
    <property type="entry name" value="PGRP_domain_met/bac"/>
</dbReference>
<name>A0ABP3Y9Q3_9FLAO</name>